<evidence type="ECO:0000256" key="2">
    <source>
        <dbReference type="SAM" id="Phobius"/>
    </source>
</evidence>
<keyword evidence="2" id="KW-0472">Membrane</keyword>
<keyword evidence="2" id="KW-0812">Transmembrane</keyword>
<dbReference type="InterPro" id="IPR050587">
    <property type="entry name" value="GNT1/Glycosyltrans_8"/>
</dbReference>
<dbReference type="Proteomes" id="UP001308179">
    <property type="component" value="Unassembled WGS sequence"/>
</dbReference>
<proteinExistence type="predicted"/>
<evidence type="ECO:0000313" key="4">
    <source>
        <dbReference type="Proteomes" id="UP001308179"/>
    </source>
</evidence>
<dbReference type="SUPFAM" id="SSF53448">
    <property type="entry name" value="Nucleotide-diphospho-sugar transferases"/>
    <property type="match status" value="1"/>
</dbReference>
<evidence type="ECO:0000313" key="3">
    <source>
        <dbReference type="EMBL" id="KAK5147443.1"/>
    </source>
</evidence>
<organism evidence="3 4">
    <name type="scientific">Rachicladosporium monterosium</name>
    <dbReference type="NCBI Taxonomy" id="1507873"/>
    <lineage>
        <taxon>Eukaryota</taxon>
        <taxon>Fungi</taxon>
        <taxon>Dikarya</taxon>
        <taxon>Ascomycota</taxon>
        <taxon>Pezizomycotina</taxon>
        <taxon>Dothideomycetes</taxon>
        <taxon>Dothideomycetidae</taxon>
        <taxon>Cladosporiales</taxon>
        <taxon>Cladosporiaceae</taxon>
        <taxon>Rachicladosporium</taxon>
    </lineage>
</organism>
<feature type="transmembrane region" description="Helical" evidence="2">
    <location>
        <begin position="39"/>
        <end position="57"/>
    </location>
</feature>
<protein>
    <recommendedName>
        <fullName evidence="5">Nucleotide-diphospho-sugar transferase</fullName>
    </recommendedName>
</protein>
<evidence type="ECO:0000256" key="1">
    <source>
        <dbReference type="SAM" id="MobiDB-lite"/>
    </source>
</evidence>
<keyword evidence="2" id="KW-1133">Transmembrane helix</keyword>
<dbReference type="Gene3D" id="3.90.550.10">
    <property type="entry name" value="Spore Coat Polysaccharide Biosynthesis Protein SpsA, Chain A"/>
    <property type="match status" value="1"/>
</dbReference>
<reference evidence="3 4" key="1">
    <citation type="submission" date="2023-08" db="EMBL/GenBank/DDBJ databases">
        <title>Black Yeasts Isolated from many extreme environments.</title>
        <authorList>
            <person name="Coleine C."/>
            <person name="Stajich J.E."/>
            <person name="Selbmann L."/>
        </authorList>
    </citation>
    <scope>NUCLEOTIDE SEQUENCE [LARGE SCALE GENOMIC DNA]</scope>
    <source>
        <strain evidence="3 4">CCFEE 5386</strain>
    </source>
</reference>
<dbReference type="EMBL" id="JAVRRR010000039">
    <property type="protein sequence ID" value="KAK5147443.1"/>
    <property type="molecule type" value="Genomic_DNA"/>
</dbReference>
<comment type="caution">
    <text evidence="3">The sequence shown here is derived from an EMBL/GenBank/DDBJ whole genome shotgun (WGS) entry which is preliminary data.</text>
</comment>
<gene>
    <name evidence="3" type="ORF">LTR32_001100</name>
</gene>
<evidence type="ECO:0008006" key="5">
    <source>
        <dbReference type="Google" id="ProtNLM"/>
    </source>
</evidence>
<dbReference type="InterPro" id="IPR029044">
    <property type="entry name" value="Nucleotide-diphossugar_trans"/>
</dbReference>
<keyword evidence="4" id="KW-1185">Reference proteome</keyword>
<accession>A0ABR0LE87</accession>
<feature type="region of interest" description="Disordered" evidence="1">
    <location>
        <begin position="1"/>
        <end position="28"/>
    </location>
</feature>
<name>A0ABR0LE87_9PEZI</name>
<sequence length="361" mass="41476">MPSDLWSEKDEDDYGIPVSRSGRGSTSPPLWSLRRLRTYAPWIAFLLLFVLYLTGSLKTPSSLKRTNWSRFAYVQYATDDHNLCNAVMMFEALHRYGSKADRVLLHNPQWTTTGNGGKDRNAQLLTLAVKKYGVTLKPVRLLDERGEMTGGPYGDGAHSSWDTSITKLRAFELTEYERVLHLDSDMTLFDHLDELFLLPKTPVAMPRAYWTDEPPGQRPLTSLLILLEPNAAEMKGMLSTLRSWWVGSEQQRTHTHAYDMELLNHRFGSSALWDPDAVLKEAKLVHFSDSPLPKPWIMWPYDGLAEIQPNCTSLHDTSTCRERDIWKGLYDDFRRRRKDICRLLSVAAPEWKRYKQEVGAA</sequence>
<dbReference type="PANTHER" id="PTHR11183">
    <property type="entry name" value="GLYCOGENIN SUBFAMILY MEMBER"/>
    <property type="match status" value="1"/>
</dbReference>